<keyword evidence="10" id="KW-1133">Transmembrane helix</keyword>
<dbReference type="GO" id="GO:0071375">
    <property type="term" value="P:cellular response to peptide hormone stimulus"/>
    <property type="evidence" value="ECO:0007669"/>
    <property type="project" value="TreeGrafter"/>
</dbReference>
<dbReference type="InterPro" id="IPR036396">
    <property type="entry name" value="Cyt_P450_sf"/>
</dbReference>
<evidence type="ECO:0000256" key="4">
    <source>
        <dbReference type="ARBA" id="ARBA00022723"/>
    </source>
</evidence>
<dbReference type="eggNOG" id="KOG0159">
    <property type="taxonomic scope" value="Eukaryota"/>
</dbReference>
<dbReference type="GO" id="GO:0020037">
    <property type="term" value="F:heme binding"/>
    <property type="evidence" value="ECO:0007669"/>
    <property type="project" value="InterPro"/>
</dbReference>
<dbReference type="Proteomes" id="UP000013827">
    <property type="component" value="Unassembled WGS sequence"/>
</dbReference>
<evidence type="ECO:0000256" key="8">
    <source>
        <dbReference type="PIRSR" id="PIRSR602401-1"/>
    </source>
</evidence>
<dbReference type="AlphaFoldDB" id="A0A0D3IC37"/>
<dbReference type="GO" id="GO:0005743">
    <property type="term" value="C:mitochondrial inner membrane"/>
    <property type="evidence" value="ECO:0007669"/>
    <property type="project" value="TreeGrafter"/>
</dbReference>
<dbReference type="InterPro" id="IPR002921">
    <property type="entry name" value="Fungal_lipase-type"/>
</dbReference>
<keyword evidence="6 8" id="KW-0408">Iron</keyword>
<feature type="binding site" description="axial binding residue" evidence="8">
    <location>
        <position position="416"/>
    </location>
    <ligand>
        <name>heme</name>
        <dbReference type="ChEBI" id="CHEBI:30413"/>
    </ligand>
    <ligandPart>
        <name>Fe</name>
        <dbReference type="ChEBI" id="CHEBI:18248"/>
    </ligandPart>
</feature>
<evidence type="ECO:0000256" key="1">
    <source>
        <dbReference type="ARBA" id="ARBA00001971"/>
    </source>
</evidence>
<dbReference type="InterPro" id="IPR050479">
    <property type="entry name" value="CYP11_CYP27_families"/>
</dbReference>
<dbReference type="GO" id="GO:0008203">
    <property type="term" value="P:cholesterol metabolic process"/>
    <property type="evidence" value="ECO:0007669"/>
    <property type="project" value="TreeGrafter"/>
</dbReference>
<dbReference type="RefSeq" id="XP_005761251.1">
    <property type="nucleotide sequence ID" value="XM_005761194.1"/>
</dbReference>
<feature type="region of interest" description="Disordered" evidence="9">
    <location>
        <begin position="1079"/>
        <end position="1107"/>
    </location>
</feature>
<keyword evidence="7" id="KW-0503">Monooxygenase</keyword>
<evidence type="ECO:0000256" key="10">
    <source>
        <dbReference type="SAM" id="Phobius"/>
    </source>
</evidence>
<dbReference type="GO" id="GO:0034650">
    <property type="term" value="P:cortisol metabolic process"/>
    <property type="evidence" value="ECO:0007669"/>
    <property type="project" value="TreeGrafter"/>
</dbReference>
<evidence type="ECO:0000256" key="6">
    <source>
        <dbReference type="ARBA" id="ARBA00023004"/>
    </source>
</evidence>
<evidence type="ECO:0000256" key="5">
    <source>
        <dbReference type="ARBA" id="ARBA00023002"/>
    </source>
</evidence>
<dbReference type="STRING" id="2903.R1BHI2"/>
<evidence type="ECO:0000256" key="7">
    <source>
        <dbReference type="ARBA" id="ARBA00023033"/>
    </source>
</evidence>
<reference evidence="12" key="2">
    <citation type="submission" date="2024-10" db="UniProtKB">
        <authorList>
            <consortium name="EnsemblProtists"/>
        </authorList>
    </citation>
    <scope>IDENTIFICATION</scope>
</reference>
<evidence type="ECO:0000313" key="13">
    <source>
        <dbReference type="Proteomes" id="UP000013827"/>
    </source>
</evidence>
<organism evidence="12 13">
    <name type="scientific">Emiliania huxleyi (strain CCMP1516)</name>
    <dbReference type="NCBI Taxonomy" id="280463"/>
    <lineage>
        <taxon>Eukaryota</taxon>
        <taxon>Haptista</taxon>
        <taxon>Haptophyta</taxon>
        <taxon>Prymnesiophyceae</taxon>
        <taxon>Isochrysidales</taxon>
        <taxon>Noelaerhabdaceae</taxon>
        <taxon>Emiliania</taxon>
    </lineage>
</organism>
<keyword evidence="5" id="KW-0560">Oxidoreductase</keyword>
<sequence length="1107" mass="118828">MCMKVPGPASFPVIGSTWYLLRHGGPSRMVQVLQRLYADHGSIVRLSAPAQEAVIIFDPEVYMDVHRAGGSCPWGATDALWPLHEYFRLRVAPLPSGQPMAFGSGDWMRVRRGMQKSFFAPRDAAEYTTALNAVARDAARKLGGGGGSAGGGLQHFLQRLSFEMICSALLGRRMGALEGDEPLLAATVRSMECASSMLMSPLQHWHARLNTPTWRGWVASLDFMLLRSHEHVSACISHPTPSYVDALLRRGELTAAEISANVPGLMMAGFETVAATLHWTLLHLALQPAAQERLHAELSSVLGRDADPCRESVQRMPYLRAVLREATISFPTSVLLTLPDPLEVQLPSGGAARLPSGAWLAFSPVGLATDPAHVEAPTEFRPERWVDAAAVQRERAWPLFDHPLMRDGFSHGPRMCLGARIAQLELWLAVSQIVRAHRLRVDGPRHYAVANHASTYPDPAPRIVFEPRWTSPRLAKKRLSTSLCFEQSLVHLWTPAMDLRVLALVASISHGITAYCTCPASAQYCQREYLGSDTYCYTGSLRDWGDYCNGGECTHDYGTEMCVDKPAHFDKAAAGTTSVSGERCMLNHGTSLCECGGAQDSAICERCEGSACQCQAPDSPDCGAWVNAWYGGLCNGKEERNCKGLTASAAALSSTAYSEEDNHIWGEPRLGFPGLGDWIHVGDVETEVRVRIYVNEPLGILGIGFRGTESWDEWWVNADTLLDDCNIFLSSDCGRIHGGFQGAFLDDAFKQEMNTKIDFAVTTFAIQKILVTGHSLGGALATVGAYYLAKQNPGWGSAMQVVTFGSPRVGDAAFVDAYRLVVPYTIAYAGSCSSSASSTGLAYAAGASGYKHVYETWETADDHNGDYTFAAGCHLMDPVYIPHVMKKMQEEIAISPCASGIAECGASGCSCIDVASDFLGFGNISAYCFDEYYGEAIRTYCPSTCLVCLPATKRNILSKLAQLAGFASAPLGSTLEVTAGSVIIVAKFPVVTQSEASAAQSSLTQSSVAAGQDSFEAQIGPILATVGASVNDAVVVEVEEDPKPTSSGSPVVAIAVAAAGVAVVAALGGGFYYKKKRRAHAPSNSAMTKIEHGSKPEPVNDADAEAP</sequence>
<dbReference type="SUPFAM" id="SSF53474">
    <property type="entry name" value="alpha/beta-Hydrolases"/>
    <property type="match status" value="1"/>
</dbReference>
<dbReference type="eggNOG" id="KOG4569">
    <property type="taxonomic scope" value="Eukaryota"/>
</dbReference>
<feature type="domain" description="Fungal lipase-type" evidence="11">
    <location>
        <begin position="703"/>
        <end position="822"/>
    </location>
</feature>
<reference evidence="13" key="1">
    <citation type="journal article" date="2013" name="Nature">
        <title>Pan genome of the phytoplankton Emiliania underpins its global distribution.</title>
        <authorList>
            <person name="Read B.A."/>
            <person name="Kegel J."/>
            <person name="Klute M.J."/>
            <person name="Kuo A."/>
            <person name="Lefebvre S.C."/>
            <person name="Maumus F."/>
            <person name="Mayer C."/>
            <person name="Miller J."/>
            <person name="Monier A."/>
            <person name="Salamov A."/>
            <person name="Young J."/>
            <person name="Aguilar M."/>
            <person name="Claverie J.M."/>
            <person name="Frickenhaus S."/>
            <person name="Gonzalez K."/>
            <person name="Herman E.K."/>
            <person name="Lin Y.C."/>
            <person name="Napier J."/>
            <person name="Ogata H."/>
            <person name="Sarno A.F."/>
            <person name="Shmutz J."/>
            <person name="Schroeder D."/>
            <person name="de Vargas C."/>
            <person name="Verret F."/>
            <person name="von Dassow P."/>
            <person name="Valentin K."/>
            <person name="Van de Peer Y."/>
            <person name="Wheeler G."/>
            <person name="Dacks J.B."/>
            <person name="Delwiche C.F."/>
            <person name="Dyhrman S.T."/>
            <person name="Glockner G."/>
            <person name="John U."/>
            <person name="Richards T."/>
            <person name="Worden A.Z."/>
            <person name="Zhang X."/>
            <person name="Grigoriev I.V."/>
            <person name="Allen A.E."/>
            <person name="Bidle K."/>
            <person name="Borodovsky M."/>
            <person name="Bowler C."/>
            <person name="Brownlee C."/>
            <person name="Cock J.M."/>
            <person name="Elias M."/>
            <person name="Gladyshev V.N."/>
            <person name="Groth M."/>
            <person name="Guda C."/>
            <person name="Hadaegh A."/>
            <person name="Iglesias-Rodriguez M.D."/>
            <person name="Jenkins J."/>
            <person name="Jones B.M."/>
            <person name="Lawson T."/>
            <person name="Leese F."/>
            <person name="Lindquist E."/>
            <person name="Lobanov A."/>
            <person name="Lomsadze A."/>
            <person name="Malik S.B."/>
            <person name="Marsh M.E."/>
            <person name="Mackinder L."/>
            <person name="Mock T."/>
            <person name="Mueller-Roeber B."/>
            <person name="Pagarete A."/>
            <person name="Parker M."/>
            <person name="Probert I."/>
            <person name="Quesneville H."/>
            <person name="Raines C."/>
            <person name="Rensing S.A."/>
            <person name="Riano-Pachon D.M."/>
            <person name="Richier S."/>
            <person name="Rokitta S."/>
            <person name="Shiraiwa Y."/>
            <person name="Soanes D.M."/>
            <person name="van der Giezen M."/>
            <person name="Wahlund T.M."/>
            <person name="Williams B."/>
            <person name="Wilson W."/>
            <person name="Wolfe G."/>
            <person name="Wurch L.L."/>
        </authorList>
    </citation>
    <scope>NUCLEOTIDE SEQUENCE</scope>
</reference>
<dbReference type="GO" id="GO:0016705">
    <property type="term" value="F:oxidoreductase activity, acting on paired donors, with incorporation or reduction of molecular oxygen"/>
    <property type="evidence" value="ECO:0007669"/>
    <property type="project" value="InterPro"/>
</dbReference>
<evidence type="ECO:0000256" key="2">
    <source>
        <dbReference type="ARBA" id="ARBA00010617"/>
    </source>
</evidence>
<dbReference type="EnsemblProtists" id="EOD08822">
    <property type="protein sequence ID" value="EOD08822"/>
    <property type="gene ID" value="EMIHUDRAFT_217091"/>
</dbReference>
<dbReference type="Gene3D" id="3.40.50.1820">
    <property type="entry name" value="alpha/beta hydrolase"/>
    <property type="match status" value="1"/>
</dbReference>
<keyword evidence="4 8" id="KW-0479">Metal-binding</keyword>
<proteinExistence type="inferred from homology"/>
<keyword evidence="10" id="KW-0472">Membrane</keyword>
<dbReference type="GO" id="GO:0004497">
    <property type="term" value="F:monooxygenase activity"/>
    <property type="evidence" value="ECO:0007669"/>
    <property type="project" value="UniProtKB-KW"/>
</dbReference>
<dbReference type="GeneID" id="17255024"/>
<name>A0A0D3IC37_EMIH1</name>
<dbReference type="InterPro" id="IPR029058">
    <property type="entry name" value="AB_hydrolase_fold"/>
</dbReference>
<dbReference type="InterPro" id="IPR001128">
    <property type="entry name" value="Cyt_P450"/>
</dbReference>
<evidence type="ECO:0000313" key="12">
    <source>
        <dbReference type="EnsemblProtists" id="EOD08822"/>
    </source>
</evidence>
<dbReference type="PRINTS" id="PR00385">
    <property type="entry name" value="P450"/>
</dbReference>
<evidence type="ECO:0000256" key="3">
    <source>
        <dbReference type="ARBA" id="ARBA00022617"/>
    </source>
</evidence>
<dbReference type="Pfam" id="PF00067">
    <property type="entry name" value="p450"/>
    <property type="match status" value="1"/>
</dbReference>
<protein>
    <recommendedName>
        <fullName evidence="11">Fungal lipase-type domain-containing protein</fullName>
    </recommendedName>
</protein>
<evidence type="ECO:0000259" key="11">
    <source>
        <dbReference type="Pfam" id="PF01764"/>
    </source>
</evidence>
<dbReference type="PROSITE" id="PS00086">
    <property type="entry name" value="CYTOCHROME_P450"/>
    <property type="match status" value="1"/>
</dbReference>
<dbReference type="Gene3D" id="1.10.630.10">
    <property type="entry name" value="Cytochrome P450"/>
    <property type="match status" value="1"/>
</dbReference>
<dbReference type="GO" id="GO:0005506">
    <property type="term" value="F:iron ion binding"/>
    <property type="evidence" value="ECO:0007669"/>
    <property type="project" value="InterPro"/>
</dbReference>
<dbReference type="InterPro" id="IPR017972">
    <property type="entry name" value="Cyt_P450_CS"/>
</dbReference>
<dbReference type="Pfam" id="PF01764">
    <property type="entry name" value="Lipase_3"/>
    <property type="match status" value="1"/>
</dbReference>
<dbReference type="HOGENOM" id="CLU_282358_0_0_1"/>
<keyword evidence="10" id="KW-0812">Transmembrane</keyword>
<accession>A0A0D3IC37</accession>
<dbReference type="GO" id="GO:0006704">
    <property type="term" value="P:glucocorticoid biosynthetic process"/>
    <property type="evidence" value="ECO:0007669"/>
    <property type="project" value="TreeGrafter"/>
</dbReference>
<dbReference type="GO" id="GO:0006700">
    <property type="term" value="P:C21-steroid hormone biosynthetic process"/>
    <property type="evidence" value="ECO:0007669"/>
    <property type="project" value="TreeGrafter"/>
</dbReference>
<dbReference type="SUPFAM" id="SSF48264">
    <property type="entry name" value="Cytochrome P450"/>
    <property type="match status" value="1"/>
</dbReference>
<dbReference type="PaxDb" id="2903-EOD08822"/>
<keyword evidence="3 8" id="KW-0349">Heme</keyword>
<dbReference type="KEGG" id="ehx:EMIHUDRAFT_217091"/>
<dbReference type="PRINTS" id="PR00463">
    <property type="entry name" value="EP450I"/>
</dbReference>
<dbReference type="PANTHER" id="PTHR24279">
    <property type="entry name" value="CYTOCHROME P450"/>
    <property type="match status" value="1"/>
</dbReference>
<dbReference type="PANTHER" id="PTHR24279:SF125">
    <property type="entry name" value="CYTOCHROME P450 FAMILY 24 SUBFAMILY A MEMBER 1"/>
    <property type="match status" value="1"/>
</dbReference>
<dbReference type="InterPro" id="IPR002401">
    <property type="entry name" value="Cyt_P450_E_grp-I"/>
</dbReference>
<evidence type="ECO:0000256" key="9">
    <source>
        <dbReference type="SAM" id="MobiDB-lite"/>
    </source>
</evidence>
<keyword evidence="13" id="KW-1185">Reference proteome</keyword>
<dbReference type="CDD" id="cd00519">
    <property type="entry name" value="Lipase_3"/>
    <property type="match status" value="1"/>
</dbReference>
<comment type="cofactor">
    <cofactor evidence="1 8">
        <name>heme</name>
        <dbReference type="ChEBI" id="CHEBI:30413"/>
    </cofactor>
</comment>
<feature type="transmembrane region" description="Helical" evidence="10">
    <location>
        <begin position="1051"/>
        <end position="1073"/>
    </location>
</feature>
<comment type="similarity">
    <text evidence="2">Belongs to the cytochrome P450 family.</text>
</comment>